<dbReference type="EMBL" id="SJST01000003">
    <property type="protein sequence ID" value="TCD14108.1"/>
    <property type="molecule type" value="Genomic_DNA"/>
</dbReference>
<reference evidence="3 4" key="1">
    <citation type="journal article" date="2015" name="Antonie Van Leeuwenhoek">
        <title>Oricola cellulosilytica gen. nov., sp. nov., a cellulose-degrading bacterium of the family Phyllobacteriaceae isolated from surface seashore water, and emended descriptions of Mesorhizobium loti and Phyllobacterium myrsinacearum.</title>
        <authorList>
            <person name="Hameed A."/>
            <person name="Shahina M."/>
            <person name="Lai W.A."/>
            <person name="Lin S.Y."/>
            <person name="Young L.S."/>
            <person name="Liu Y.C."/>
            <person name="Hsu Y.H."/>
            <person name="Young C.C."/>
        </authorList>
    </citation>
    <scope>NUCLEOTIDE SEQUENCE [LARGE SCALE GENOMIC DNA]</scope>
    <source>
        <strain evidence="3 4">KCTC 52183</strain>
    </source>
</reference>
<keyword evidence="2" id="KW-0472">Membrane</keyword>
<gene>
    <name evidence="3" type="ORF">E0D97_08415</name>
</gene>
<feature type="transmembrane region" description="Helical" evidence="2">
    <location>
        <begin position="12"/>
        <end position="30"/>
    </location>
</feature>
<organism evidence="3 4">
    <name type="scientific">Oricola cellulosilytica</name>
    <dbReference type="NCBI Taxonomy" id="1429082"/>
    <lineage>
        <taxon>Bacteria</taxon>
        <taxon>Pseudomonadati</taxon>
        <taxon>Pseudomonadota</taxon>
        <taxon>Alphaproteobacteria</taxon>
        <taxon>Hyphomicrobiales</taxon>
        <taxon>Ahrensiaceae</taxon>
        <taxon>Oricola</taxon>
    </lineage>
</organism>
<evidence type="ECO:0000256" key="1">
    <source>
        <dbReference type="SAM" id="Coils"/>
    </source>
</evidence>
<dbReference type="AlphaFoldDB" id="A0A4R0PCB7"/>
<protein>
    <submittedName>
        <fullName evidence="3">Uncharacterized protein</fullName>
    </submittedName>
</protein>
<feature type="coiled-coil region" evidence="1">
    <location>
        <begin position="63"/>
        <end position="122"/>
    </location>
</feature>
<name>A0A4R0PCB7_9HYPH</name>
<comment type="caution">
    <text evidence="3">The sequence shown here is derived from an EMBL/GenBank/DDBJ whole genome shotgun (WGS) entry which is preliminary data.</text>
</comment>
<keyword evidence="2" id="KW-1133">Transmembrane helix</keyword>
<keyword evidence="1" id="KW-0175">Coiled coil</keyword>
<dbReference type="OrthoDB" id="9908601at2"/>
<evidence type="ECO:0000313" key="3">
    <source>
        <dbReference type="EMBL" id="TCD14108.1"/>
    </source>
</evidence>
<dbReference type="RefSeq" id="WP_131567806.1">
    <property type="nucleotide sequence ID" value="NZ_JAINFK010000002.1"/>
</dbReference>
<accession>A0A4R0PCB7</accession>
<dbReference type="Proteomes" id="UP000291301">
    <property type="component" value="Unassembled WGS sequence"/>
</dbReference>
<evidence type="ECO:0000256" key="2">
    <source>
        <dbReference type="SAM" id="Phobius"/>
    </source>
</evidence>
<evidence type="ECO:0000313" key="4">
    <source>
        <dbReference type="Proteomes" id="UP000291301"/>
    </source>
</evidence>
<sequence length="175" mass="19698">MQSLLPWLLKTLASIVLAAIPIWVGSFYIADYVAEKQVRGLTTAVETLSVNLSDLNSTVTSINANLSTQLISLERERANLALEIARELRELGGDQGQNNQEIRELRNGMERIEEQIAQIRSSMRIKYTFDGGKTFQEADVNEVGVVMEKLGYNFSDEFVLSPYQLLDPDFKKPNN</sequence>
<keyword evidence="2" id="KW-0812">Transmembrane</keyword>
<keyword evidence="4" id="KW-1185">Reference proteome</keyword>
<proteinExistence type="predicted"/>